<dbReference type="InterPro" id="IPR029052">
    <property type="entry name" value="Metallo-depent_PP-like"/>
</dbReference>
<dbReference type="SUPFAM" id="SSF56300">
    <property type="entry name" value="Metallo-dependent phosphatases"/>
    <property type="match status" value="1"/>
</dbReference>
<evidence type="ECO:0000256" key="2">
    <source>
        <dbReference type="ARBA" id="ARBA00022519"/>
    </source>
</evidence>
<keyword evidence="5" id="KW-0464">Manganese</keyword>
<dbReference type="Proteomes" id="UP000503004">
    <property type="component" value="Chromosome"/>
</dbReference>
<evidence type="ECO:0000256" key="1">
    <source>
        <dbReference type="ARBA" id="ARBA00022475"/>
    </source>
</evidence>
<dbReference type="GO" id="GO:0046872">
    <property type="term" value="F:metal ion binding"/>
    <property type="evidence" value="ECO:0007669"/>
    <property type="project" value="UniProtKB-KW"/>
</dbReference>
<reference evidence="8" key="1">
    <citation type="submission" date="2019-12" db="EMBL/GenBank/DDBJ databases">
        <authorList>
            <person name="Awala S.I."/>
            <person name="Rhee S.K."/>
        </authorList>
    </citation>
    <scope>NUCLEOTIDE SEQUENCE [LARGE SCALE GENOMIC DNA]</scope>
    <source>
        <strain evidence="8">IM1</strain>
    </source>
</reference>
<evidence type="ECO:0000256" key="5">
    <source>
        <dbReference type="ARBA" id="ARBA00023211"/>
    </source>
</evidence>
<keyword evidence="4" id="KW-0472">Membrane</keyword>
<evidence type="ECO:0000256" key="4">
    <source>
        <dbReference type="ARBA" id="ARBA00023136"/>
    </source>
</evidence>
<organism evidence="7 8">
    <name type="scientific">Methylococcus geothermalis</name>
    <dbReference type="NCBI Taxonomy" id="2681310"/>
    <lineage>
        <taxon>Bacteria</taxon>
        <taxon>Pseudomonadati</taxon>
        <taxon>Pseudomonadota</taxon>
        <taxon>Gammaproteobacteria</taxon>
        <taxon>Methylococcales</taxon>
        <taxon>Methylococcaceae</taxon>
        <taxon>Methylococcus</taxon>
    </lineage>
</organism>
<dbReference type="RefSeq" id="WP_169603264.1">
    <property type="nucleotide sequence ID" value="NZ_CP046565.1"/>
</dbReference>
<proteinExistence type="predicted"/>
<dbReference type="CDD" id="cd07398">
    <property type="entry name" value="MPP_YbbF-LpxH"/>
    <property type="match status" value="1"/>
</dbReference>
<dbReference type="GO" id="GO:0009245">
    <property type="term" value="P:lipid A biosynthetic process"/>
    <property type="evidence" value="ECO:0007669"/>
    <property type="project" value="TreeGrafter"/>
</dbReference>
<evidence type="ECO:0000313" key="8">
    <source>
        <dbReference type="Proteomes" id="UP000503004"/>
    </source>
</evidence>
<dbReference type="GO" id="GO:0016020">
    <property type="term" value="C:membrane"/>
    <property type="evidence" value="ECO:0007669"/>
    <property type="project" value="GOC"/>
</dbReference>
<dbReference type="KEGG" id="metu:GNH96_08380"/>
<evidence type="ECO:0000256" key="3">
    <source>
        <dbReference type="ARBA" id="ARBA00022723"/>
    </source>
</evidence>
<name>A0A858Q885_9GAMM</name>
<keyword evidence="1" id="KW-1003">Cell membrane</keyword>
<dbReference type="GO" id="GO:0008758">
    <property type="term" value="F:UDP-2,3-diacylglucosamine hydrolase activity"/>
    <property type="evidence" value="ECO:0007669"/>
    <property type="project" value="TreeGrafter"/>
</dbReference>
<sequence length="268" mass="30514">MSLDYRTVWISDVHLGTRGCKAEYLVDFLKNVRCDTLYLVGDILDLWKLKSGWHWPPMHSEILRTVMDRAKRGVRVVYVPGNHDEMLRDYTGSLFGGVEVVDRAVHETKEGRRLLVLHGDEFDGVVCSTKWLAVLGSEAYEVLLACNRWFNWGRRRLGFPYWSLSAFIKHKVKNAVNVIYRFEEVLMHEAASRGLDGVVCGHIHHAALREIDGLTYANCGDWVESCTALVETVTGELKVVRWVEESAFLLEDTKSETGTDKRRLATAG</sequence>
<dbReference type="PANTHER" id="PTHR34990:SF2">
    <property type="entry name" value="BLL8164 PROTEIN"/>
    <property type="match status" value="1"/>
</dbReference>
<keyword evidence="8" id="KW-1185">Reference proteome</keyword>
<feature type="domain" description="Calcineurin-like phosphoesterase" evidence="6">
    <location>
        <begin position="6"/>
        <end position="205"/>
    </location>
</feature>
<evidence type="ECO:0000259" key="6">
    <source>
        <dbReference type="Pfam" id="PF00149"/>
    </source>
</evidence>
<keyword evidence="3" id="KW-0479">Metal-binding</keyword>
<evidence type="ECO:0000313" key="7">
    <source>
        <dbReference type="EMBL" id="QJD29984.1"/>
    </source>
</evidence>
<gene>
    <name evidence="7" type="ORF">GNH96_08380</name>
</gene>
<dbReference type="AlphaFoldDB" id="A0A858Q885"/>
<dbReference type="Pfam" id="PF00149">
    <property type="entry name" value="Metallophos"/>
    <property type="match status" value="1"/>
</dbReference>
<dbReference type="Gene3D" id="3.60.21.10">
    <property type="match status" value="1"/>
</dbReference>
<dbReference type="EMBL" id="CP046565">
    <property type="protein sequence ID" value="QJD29984.1"/>
    <property type="molecule type" value="Genomic_DNA"/>
</dbReference>
<accession>A0A858Q885</accession>
<keyword evidence="2" id="KW-0997">Cell inner membrane</keyword>
<protein>
    <submittedName>
        <fullName evidence="7">UDP-2,3-diacylglucosamine diphosphatase</fullName>
    </submittedName>
</protein>
<dbReference type="PANTHER" id="PTHR34990">
    <property type="entry name" value="UDP-2,3-DIACYLGLUCOSAMINE HYDROLASE-RELATED"/>
    <property type="match status" value="1"/>
</dbReference>
<dbReference type="InterPro" id="IPR004843">
    <property type="entry name" value="Calcineurin-like_PHP"/>
</dbReference>
<dbReference type="InterPro" id="IPR043461">
    <property type="entry name" value="LpxH-like"/>
</dbReference>